<comment type="caution">
    <text evidence="2">The sequence shown here is derived from an EMBL/GenBank/DDBJ whole genome shotgun (WGS) entry which is preliminary data.</text>
</comment>
<proteinExistence type="predicted"/>
<feature type="domain" description="MPN" evidence="1">
    <location>
        <begin position="230"/>
        <end position="350"/>
    </location>
</feature>
<dbReference type="GO" id="GO:0071108">
    <property type="term" value="P:protein K48-linked deubiquitination"/>
    <property type="evidence" value="ECO:0007669"/>
    <property type="project" value="TreeGrafter"/>
</dbReference>
<evidence type="ECO:0000313" key="2">
    <source>
        <dbReference type="EMBL" id="KAF8704948.1"/>
    </source>
</evidence>
<dbReference type="InterPro" id="IPR000555">
    <property type="entry name" value="JAMM/MPN+_dom"/>
</dbReference>
<dbReference type="OrthoDB" id="785281at2759"/>
<dbReference type="InterPro" id="IPR037518">
    <property type="entry name" value="MPN"/>
</dbReference>
<dbReference type="SUPFAM" id="SSF102712">
    <property type="entry name" value="JAB1/MPN domain"/>
    <property type="match status" value="1"/>
</dbReference>
<reference evidence="2" key="1">
    <citation type="submission" date="2020-07" db="EMBL/GenBank/DDBJ databases">
        <title>Genome sequence and genetic diversity analysis of an under-domesticated orphan crop, white fonio (Digitaria exilis).</title>
        <authorList>
            <person name="Bennetzen J.L."/>
            <person name="Chen S."/>
            <person name="Ma X."/>
            <person name="Wang X."/>
            <person name="Yssel A.E.J."/>
            <person name="Chaluvadi S.R."/>
            <person name="Johnson M."/>
            <person name="Gangashetty P."/>
            <person name="Hamidou F."/>
            <person name="Sanogo M.D."/>
            <person name="Zwaenepoel A."/>
            <person name="Wallace J."/>
            <person name="Van De Peer Y."/>
            <person name="Van Deynze A."/>
        </authorList>
    </citation>
    <scope>NUCLEOTIDE SEQUENCE</scope>
    <source>
        <tissue evidence="2">Leaves</tissue>
    </source>
</reference>
<dbReference type="GO" id="GO:0016020">
    <property type="term" value="C:membrane"/>
    <property type="evidence" value="ECO:0007669"/>
    <property type="project" value="TreeGrafter"/>
</dbReference>
<organism evidence="2 3">
    <name type="scientific">Digitaria exilis</name>
    <dbReference type="NCBI Taxonomy" id="1010633"/>
    <lineage>
        <taxon>Eukaryota</taxon>
        <taxon>Viridiplantae</taxon>
        <taxon>Streptophyta</taxon>
        <taxon>Embryophyta</taxon>
        <taxon>Tracheophyta</taxon>
        <taxon>Spermatophyta</taxon>
        <taxon>Magnoliopsida</taxon>
        <taxon>Liliopsida</taxon>
        <taxon>Poales</taxon>
        <taxon>Poaceae</taxon>
        <taxon>PACMAD clade</taxon>
        <taxon>Panicoideae</taxon>
        <taxon>Panicodae</taxon>
        <taxon>Paniceae</taxon>
        <taxon>Anthephorinae</taxon>
        <taxon>Digitaria</taxon>
    </lineage>
</organism>
<dbReference type="GO" id="GO:0008237">
    <property type="term" value="F:metallopeptidase activity"/>
    <property type="evidence" value="ECO:0007669"/>
    <property type="project" value="InterPro"/>
</dbReference>
<accession>A0A835BVX1</accession>
<name>A0A835BVX1_9POAL</name>
<evidence type="ECO:0000259" key="1">
    <source>
        <dbReference type="PROSITE" id="PS50249"/>
    </source>
</evidence>
<evidence type="ECO:0000313" key="3">
    <source>
        <dbReference type="Proteomes" id="UP000636709"/>
    </source>
</evidence>
<dbReference type="PANTHER" id="PTHR12947:SF18">
    <property type="entry name" value="AMSH-LIKE UBIQUITIN THIOESTERASE 3"/>
    <property type="match status" value="1"/>
</dbReference>
<dbReference type="InterPro" id="IPR015063">
    <property type="entry name" value="USP8_dimer"/>
</dbReference>
<dbReference type="GO" id="GO:0070536">
    <property type="term" value="P:protein K63-linked deubiquitination"/>
    <property type="evidence" value="ECO:0007669"/>
    <property type="project" value="TreeGrafter"/>
</dbReference>
<dbReference type="GO" id="GO:0005768">
    <property type="term" value="C:endosome"/>
    <property type="evidence" value="ECO:0007669"/>
    <property type="project" value="TreeGrafter"/>
</dbReference>
<dbReference type="PANTHER" id="PTHR12947">
    <property type="entry name" value="AMSH-LIKE PROTEASE"/>
    <property type="match status" value="1"/>
</dbReference>
<sequence length="350" mass="39308">MGPSQQCRGAFDIEALAPAIAVDHNIRLPNYFRIADSLLTQANIYREEKNLIQLYVLLLRYSSLLCETIPKHRDYRTFKSGEKDFFKKKLLDVINELESLKPVVQQEIMELDVGAAPKPHCSNRTYAASCRIDKHLSDSCSPQDTVRHQLASSLSVKSDRQIPEKIVGLPYPKEDTLSRHSILGPAGLSGQWIGPVVAMKVQYPTNNEITPSDISRPKHAISDIVHYRRVDVPEELTACFLKAAETNTRKSLETCGLIFGAVLMDPEVGEYFRVTALIIPKQKSTSDRCEAVCEEEIPGVVQSIGSPYQLGWIHTHPTQDCFMSSVDLHNHYSYQVLLYPTLFLPSCCCS</sequence>
<dbReference type="PROSITE" id="PS50249">
    <property type="entry name" value="MPN"/>
    <property type="match status" value="1"/>
</dbReference>
<keyword evidence="3" id="KW-1185">Reference proteome</keyword>
<dbReference type="Pfam" id="PF01398">
    <property type="entry name" value="JAB"/>
    <property type="match status" value="1"/>
</dbReference>
<dbReference type="EMBL" id="JACEFO010001770">
    <property type="protein sequence ID" value="KAF8704948.1"/>
    <property type="molecule type" value="Genomic_DNA"/>
</dbReference>
<gene>
    <name evidence="2" type="ORF">HU200_031193</name>
</gene>
<dbReference type="AlphaFoldDB" id="A0A835BVX1"/>
<dbReference type="Proteomes" id="UP000636709">
    <property type="component" value="Unassembled WGS sequence"/>
</dbReference>
<dbReference type="Pfam" id="PF08969">
    <property type="entry name" value="USP8_dimer"/>
    <property type="match status" value="1"/>
</dbReference>
<dbReference type="Gene3D" id="3.40.140.10">
    <property type="entry name" value="Cytidine Deaminase, domain 2"/>
    <property type="match status" value="1"/>
</dbReference>
<dbReference type="Gene3D" id="1.20.58.80">
    <property type="entry name" value="Phosphotransferase system, lactose/cellobiose-type IIA subunit"/>
    <property type="match status" value="1"/>
</dbReference>
<protein>
    <recommendedName>
        <fullName evidence="1">MPN domain-containing protein</fullName>
    </recommendedName>
</protein>